<proteinExistence type="inferred from homology"/>
<dbReference type="InterPro" id="IPR050789">
    <property type="entry name" value="Diverse_Enzym_Activities"/>
</dbReference>
<dbReference type="GO" id="GO:0016787">
    <property type="term" value="F:hydrolase activity"/>
    <property type="evidence" value="ECO:0007669"/>
    <property type="project" value="UniProtKB-KW"/>
</dbReference>
<dbReference type="InterPro" id="IPR012338">
    <property type="entry name" value="Beta-lactam/transpept-like"/>
</dbReference>
<dbReference type="SUPFAM" id="SSF56601">
    <property type="entry name" value="beta-lactamase/transpeptidase-like"/>
    <property type="match status" value="1"/>
</dbReference>
<dbReference type="Proteomes" id="UP000036893">
    <property type="component" value="Unassembled WGS sequence"/>
</dbReference>
<protein>
    <recommendedName>
        <fullName evidence="3">Beta-lactamase-related domain-containing protein</fullName>
    </recommendedName>
</protein>
<comment type="similarity">
    <text evidence="1">Belongs to the class-A beta-lactamase family.</text>
</comment>
<dbReference type="InterPro" id="IPR001466">
    <property type="entry name" value="Beta-lactam-related"/>
</dbReference>
<accession>A0A8E0QY18</accession>
<reference evidence="4" key="1">
    <citation type="journal article" date="2015" name="Genome Announc.">
        <title>Draft Genome Sequence of the Pathogenic Filamentous Fungus Aspergillus udagawae Strain IFM 46973T.</title>
        <authorList>
            <person name="Kusuya Y."/>
            <person name="Takahashi-Nakaguchi A."/>
            <person name="Takahashi H."/>
            <person name="Yaguchi T."/>
        </authorList>
    </citation>
    <scope>NUCLEOTIDE SEQUENCE</scope>
    <source>
        <strain evidence="4">IFM 46973</strain>
    </source>
</reference>
<comment type="caution">
    <text evidence="4">The sequence shown here is derived from an EMBL/GenBank/DDBJ whole genome shotgun (WGS) entry which is preliminary data.</text>
</comment>
<dbReference type="Gene3D" id="3.40.710.10">
    <property type="entry name" value="DD-peptidase/beta-lactamase superfamily"/>
    <property type="match status" value="1"/>
</dbReference>
<dbReference type="Pfam" id="PF00144">
    <property type="entry name" value="Beta-lactamase"/>
    <property type="match status" value="1"/>
</dbReference>
<organism evidence="4 5">
    <name type="scientific">Aspergillus udagawae</name>
    <dbReference type="NCBI Taxonomy" id="91492"/>
    <lineage>
        <taxon>Eukaryota</taxon>
        <taxon>Fungi</taxon>
        <taxon>Dikarya</taxon>
        <taxon>Ascomycota</taxon>
        <taxon>Pezizomycotina</taxon>
        <taxon>Eurotiomycetes</taxon>
        <taxon>Eurotiomycetidae</taxon>
        <taxon>Eurotiales</taxon>
        <taxon>Aspergillaceae</taxon>
        <taxon>Aspergillus</taxon>
        <taxon>Aspergillus subgen. Fumigati</taxon>
    </lineage>
</organism>
<gene>
    <name evidence="4" type="ORF">Aud_008896</name>
</gene>
<dbReference type="PANTHER" id="PTHR43283">
    <property type="entry name" value="BETA-LACTAMASE-RELATED"/>
    <property type="match status" value="1"/>
</dbReference>
<reference evidence="4" key="2">
    <citation type="submission" date="2021-01" db="EMBL/GenBank/DDBJ databases">
        <title>Pan-genome distribution and transcriptional activeness of fungal secondary metabolism genes in Aspergillus section Fumigati.</title>
        <authorList>
            <person name="Takahashi H."/>
            <person name="Umemura M."/>
            <person name="Ninomiya A."/>
            <person name="Kusuya Y."/>
            <person name="Urayama S."/>
            <person name="Shimizu M."/>
            <person name="Watanabe A."/>
            <person name="Kamei K."/>
            <person name="Yaguchi T."/>
            <person name="Hagiwara D."/>
        </authorList>
    </citation>
    <scope>NUCLEOTIDE SEQUENCE</scope>
    <source>
        <strain evidence="4">IFM 46973</strain>
    </source>
</reference>
<name>A0A8E0QY18_9EURO</name>
<dbReference type="AlphaFoldDB" id="A0A8E0QY18"/>
<evidence type="ECO:0000256" key="2">
    <source>
        <dbReference type="ARBA" id="ARBA00022801"/>
    </source>
</evidence>
<evidence type="ECO:0000313" key="4">
    <source>
        <dbReference type="EMBL" id="GIC92430.1"/>
    </source>
</evidence>
<dbReference type="GeneID" id="66996373"/>
<dbReference type="PANTHER" id="PTHR43283:SF17">
    <property type="entry name" value="(LOVD), PUTATIVE (AFU_ORTHOLOGUE AFUA_5G00920)-RELATED"/>
    <property type="match status" value="1"/>
</dbReference>
<feature type="domain" description="Beta-lactamase-related" evidence="3">
    <location>
        <begin position="37"/>
        <end position="384"/>
    </location>
</feature>
<evidence type="ECO:0000256" key="1">
    <source>
        <dbReference type="ARBA" id="ARBA00009009"/>
    </source>
</evidence>
<keyword evidence="2" id="KW-0378">Hydrolase</keyword>
<evidence type="ECO:0000259" key="3">
    <source>
        <dbReference type="Pfam" id="PF00144"/>
    </source>
</evidence>
<dbReference type="EMBL" id="BBXM02000007">
    <property type="protein sequence ID" value="GIC92430.1"/>
    <property type="molecule type" value="Genomic_DNA"/>
</dbReference>
<sequence>MESFDQIVAQFVTPSDSNRRPLQGPITLGAVNKEDTFEYVKSFGCANDENVEQPSGDPIYGIASCTKLITTIAVLQCVEKGLLALDGDISEVLREWENPKILVKFDKGGEPVLEDSKGVITLRQLLTHSSGMAYGFESMHPDLARFQELRNRKTREGRTVEESFEPVLIHHPGEQWEYSPGIDWAGKMVERVNGDMKLGEYMQRHIFDPLGIRDMTFSISARQDMQCRLVQCWERSETGGMKKAHYSMRPQPVEEHFGGGGLYASAIDLLKVYRAILQKDCRILGEEMVDLMFTPQLQHTIGLDNLANCPPSYTNSILNSVPSTIPINFGLGGLLNLQSVVGRRGSHSLTWSGVANCYWWIDPQNGIAGVYLSQLLPPGEPEAVELLSKFEETVYSFIAGK</sequence>
<dbReference type="RefSeq" id="XP_043149696.1">
    <property type="nucleotide sequence ID" value="XM_043293761.1"/>
</dbReference>
<evidence type="ECO:0000313" key="5">
    <source>
        <dbReference type="Proteomes" id="UP000036893"/>
    </source>
</evidence>